<evidence type="ECO:0000256" key="1">
    <source>
        <dbReference type="SAM" id="MobiDB-lite"/>
    </source>
</evidence>
<dbReference type="RefSeq" id="WP_262396463.1">
    <property type="nucleotide sequence ID" value="NZ_JACRTC010000001.1"/>
</dbReference>
<dbReference type="EMBL" id="JACRTC010000001">
    <property type="protein sequence ID" value="MBC8569359.1"/>
    <property type="molecule type" value="Genomic_DNA"/>
</dbReference>
<organism evidence="2 3">
    <name type="scientific">Zongyangia hominis</name>
    <dbReference type="NCBI Taxonomy" id="2763677"/>
    <lineage>
        <taxon>Bacteria</taxon>
        <taxon>Bacillati</taxon>
        <taxon>Bacillota</taxon>
        <taxon>Clostridia</taxon>
        <taxon>Eubacteriales</taxon>
        <taxon>Oscillospiraceae</taxon>
        <taxon>Zongyangia</taxon>
    </lineage>
</organism>
<proteinExistence type="predicted"/>
<name>A0A926EBL0_9FIRM</name>
<dbReference type="Proteomes" id="UP000660861">
    <property type="component" value="Unassembled WGS sequence"/>
</dbReference>
<evidence type="ECO:0000313" key="2">
    <source>
        <dbReference type="EMBL" id="MBC8569359.1"/>
    </source>
</evidence>
<feature type="region of interest" description="Disordered" evidence="1">
    <location>
        <begin position="1"/>
        <end position="21"/>
    </location>
</feature>
<gene>
    <name evidence="2" type="ORF">H8709_00755</name>
</gene>
<comment type="caution">
    <text evidence="2">The sequence shown here is derived from an EMBL/GenBank/DDBJ whole genome shotgun (WGS) entry which is preliminary data.</text>
</comment>
<reference evidence="2" key="1">
    <citation type="submission" date="2020-08" db="EMBL/GenBank/DDBJ databases">
        <title>Genome public.</title>
        <authorList>
            <person name="Liu C."/>
            <person name="Sun Q."/>
        </authorList>
    </citation>
    <scope>NUCLEOTIDE SEQUENCE</scope>
    <source>
        <strain evidence="2">NSJ-54</strain>
    </source>
</reference>
<protein>
    <submittedName>
        <fullName evidence="2">Uncharacterized protein</fullName>
    </submittedName>
</protein>
<accession>A0A926EBL0</accession>
<sequence length="82" mass="8946">MKNIVEHNPFGHPANSDHASPDLPVGFGMALAQDTAAMDRFAHLPEQEKENIIRDIQSSRTGPEAKAKIHDAVARLSESAQM</sequence>
<dbReference type="AlphaFoldDB" id="A0A926EBL0"/>
<keyword evidence="3" id="KW-1185">Reference proteome</keyword>
<evidence type="ECO:0000313" key="3">
    <source>
        <dbReference type="Proteomes" id="UP000660861"/>
    </source>
</evidence>